<comment type="subcellular location">
    <subcellularLocation>
        <location evidence="1">Nucleus</location>
    </subcellularLocation>
</comment>
<dbReference type="EMBL" id="LUGH01000126">
    <property type="protein sequence ID" value="OBZ88871.1"/>
    <property type="molecule type" value="Genomic_DNA"/>
</dbReference>
<dbReference type="Gene3D" id="6.10.140.2040">
    <property type="match status" value="1"/>
</dbReference>
<dbReference type="InterPro" id="IPR043451">
    <property type="entry name" value="Myocardin-like"/>
</dbReference>
<dbReference type="Proteomes" id="UP000093000">
    <property type="component" value="Unassembled WGS sequence"/>
</dbReference>
<comment type="caution">
    <text evidence="5">The sequence shown here is derived from an EMBL/GenBank/DDBJ whole genome shotgun (WGS) entry which is preliminary data.</text>
</comment>
<evidence type="ECO:0000256" key="2">
    <source>
        <dbReference type="ARBA" id="ARBA00022737"/>
    </source>
</evidence>
<evidence type="ECO:0000256" key="4">
    <source>
        <dbReference type="PROSITE-ProRule" id="PRU00401"/>
    </source>
</evidence>
<dbReference type="PANTHER" id="PTHR22793">
    <property type="entry name" value="MYOCARDIN-RELATED TRANSCRIPTION FACTOR-RELATED"/>
    <property type="match status" value="1"/>
</dbReference>
<dbReference type="PANTHER" id="PTHR22793:SF12">
    <property type="entry name" value="MYOCARDIN-RELATED TRANSCRIPTION FACTOR, ISOFORM H"/>
    <property type="match status" value="1"/>
</dbReference>
<sequence>MTVPENPSKLLETQLAQRPDVQELIDRNIIKDPKVAPAIQQQRDELEKRKIEDSLRHKIDHRPAVETLVEQNILKTDPKIAPALQRHQVDLERHRLHDAMEHKIHDRPEPAELVKQGILTEEEVPK</sequence>
<feature type="repeat" description="RPEL" evidence="4">
    <location>
        <begin position="9"/>
        <end position="34"/>
    </location>
</feature>
<dbReference type="AlphaFoldDB" id="A0A1C7NIE3"/>
<protein>
    <recommendedName>
        <fullName evidence="7">RPEL repeat protein</fullName>
    </recommendedName>
</protein>
<feature type="repeat" description="RPEL" evidence="4">
    <location>
        <begin position="98"/>
        <end position="123"/>
    </location>
</feature>
<evidence type="ECO:0000313" key="6">
    <source>
        <dbReference type="Proteomes" id="UP000093000"/>
    </source>
</evidence>
<dbReference type="Gene3D" id="6.10.150.10">
    <property type="match status" value="1"/>
</dbReference>
<dbReference type="PROSITE" id="PS51073">
    <property type="entry name" value="RPEL"/>
    <property type="match status" value="3"/>
</dbReference>
<evidence type="ECO:0000256" key="1">
    <source>
        <dbReference type="ARBA" id="ARBA00004123"/>
    </source>
</evidence>
<dbReference type="OrthoDB" id="197676at2759"/>
<evidence type="ECO:0000256" key="3">
    <source>
        <dbReference type="ARBA" id="ARBA00023242"/>
    </source>
</evidence>
<proteinExistence type="predicted"/>
<name>A0A1C7NIE3_9FUNG</name>
<dbReference type="InterPro" id="IPR004018">
    <property type="entry name" value="RPEL_repeat"/>
</dbReference>
<evidence type="ECO:0008006" key="7">
    <source>
        <dbReference type="Google" id="ProtNLM"/>
    </source>
</evidence>
<keyword evidence="2" id="KW-0677">Repeat</keyword>
<feature type="repeat" description="RPEL" evidence="4">
    <location>
        <begin position="53"/>
        <end position="78"/>
    </location>
</feature>
<gene>
    <name evidence="5" type="ORF">A0J61_03070</name>
</gene>
<dbReference type="GO" id="GO:0003713">
    <property type="term" value="F:transcription coactivator activity"/>
    <property type="evidence" value="ECO:0007669"/>
    <property type="project" value="TreeGrafter"/>
</dbReference>
<keyword evidence="3" id="KW-0539">Nucleus</keyword>
<dbReference type="Pfam" id="PF02755">
    <property type="entry name" value="RPEL"/>
    <property type="match status" value="3"/>
</dbReference>
<dbReference type="GO" id="GO:0005634">
    <property type="term" value="C:nucleus"/>
    <property type="evidence" value="ECO:0007669"/>
    <property type="project" value="UniProtKB-SubCell"/>
</dbReference>
<reference evidence="5 6" key="1">
    <citation type="submission" date="2016-03" db="EMBL/GenBank/DDBJ databases">
        <title>Choanephora cucurbitarum.</title>
        <authorList>
            <person name="Min B."/>
            <person name="Park H."/>
            <person name="Park J.-H."/>
            <person name="Shin H.-D."/>
            <person name="Choi I.-G."/>
        </authorList>
    </citation>
    <scope>NUCLEOTIDE SEQUENCE [LARGE SCALE GENOMIC DNA]</scope>
    <source>
        <strain evidence="5 6">KUS-F28377</strain>
    </source>
</reference>
<organism evidence="5 6">
    <name type="scientific">Choanephora cucurbitarum</name>
    <dbReference type="NCBI Taxonomy" id="101091"/>
    <lineage>
        <taxon>Eukaryota</taxon>
        <taxon>Fungi</taxon>
        <taxon>Fungi incertae sedis</taxon>
        <taxon>Mucoromycota</taxon>
        <taxon>Mucoromycotina</taxon>
        <taxon>Mucoromycetes</taxon>
        <taxon>Mucorales</taxon>
        <taxon>Mucorineae</taxon>
        <taxon>Choanephoraceae</taxon>
        <taxon>Choanephoroideae</taxon>
        <taxon>Choanephora</taxon>
    </lineage>
</organism>
<dbReference type="STRING" id="101091.A0A1C7NIE3"/>
<dbReference type="SMART" id="SM00707">
    <property type="entry name" value="RPEL"/>
    <property type="match status" value="3"/>
</dbReference>
<evidence type="ECO:0000313" key="5">
    <source>
        <dbReference type="EMBL" id="OBZ88871.1"/>
    </source>
</evidence>
<accession>A0A1C7NIE3</accession>
<dbReference type="GO" id="GO:0045944">
    <property type="term" value="P:positive regulation of transcription by RNA polymerase II"/>
    <property type="evidence" value="ECO:0007669"/>
    <property type="project" value="TreeGrafter"/>
</dbReference>
<dbReference type="InParanoid" id="A0A1C7NIE3"/>
<keyword evidence="6" id="KW-1185">Reference proteome</keyword>